<dbReference type="GO" id="GO:0003714">
    <property type="term" value="F:transcription corepressor activity"/>
    <property type="evidence" value="ECO:0007669"/>
    <property type="project" value="InterPro"/>
</dbReference>
<dbReference type="GO" id="GO:0006357">
    <property type="term" value="P:regulation of transcription by RNA polymerase II"/>
    <property type="evidence" value="ECO:0007669"/>
    <property type="project" value="TreeGrafter"/>
</dbReference>
<evidence type="ECO:0000259" key="2">
    <source>
        <dbReference type="Pfam" id="PF23209"/>
    </source>
</evidence>
<dbReference type="Proteomes" id="UP001177003">
    <property type="component" value="Chromosome 5"/>
</dbReference>
<dbReference type="PANTHER" id="PTHR46309:SF1">
    <property type="entry name" value="PHD FINGER PROTEIN 12"/>
    <property type="match status" value="1"/>
</dbReference>
<dbReference type="InterPro" id="IPR042163">
    <property type="entry name" value="PHF12"/>
</dbReference>
<dbReference type="InterPro" id="IPR056511">
    <property type="entry name" value="IDM1_C"/>
</dbReference>
<evidence type="ECO:0000256" key="1">
    <source>
        <dbReference type="SAM" id="MobiDB-lite"/>
    </source>
</evidence>
<name>A0AA36E502_LACSI</name>
<feature type="compositionally biased region" description="Basic and acidic residues" evidence="1">
    <location>
        <begin position="161"/>
        <end position="174"/>
    </location>
</feature>
<feature type="domain" description="Increased DNA methylation 1 C-terminal" evidence="2">
    <location>
        <begin position="64"/>
        <end position="135"/>
    </location>
</feature>
<dbReference type="GO" id="GO:0005634">
    <property type="term" value="C:nucleus"/>
    <property type="evidence" value="ECO:0007669"/>
    <property type="project" value="TreeGrafter"/>
</dbReference>
<gene>
    <name evidence="3" type="ORF">LSALG_LOCUS23197</name>
</gene>
<evidence type="ECO:0000313" key="3">
    <source>
        <dbReference type="EMBL" id="CAI9283614.1"/>
    </source>
</evidence>
<keyword evidence="4" id="KW-1185">Reference proteome</keyword>
<accession>A0AA36E502</accession>
<protein>
    <recommendedName>
        <fullName evidence="2">Increased DNA methylation 1 C-terminal domain-containing protein</fullName>
    </recommendedName>
</protein>
<dbReference type="Pfam" id="PF23209">
    <property type="entry name" value="IDM1_C"/>
    <property type="match status" value="1"/>
</dbReference>
<organism evidence="3 4">
    <name type="scientific">Lactuca saligna</name>
    <name type="common">Willowleaf lettuce</name>
    <dbReference type="NCBI Taxonomy" id="75948"/>
    <lineage>
        <taxon>Eukaryota</taxon>
        <taxon>Viridiplantae</taxon>
        <taxon>Streptophyta</taxon>
        <taxon>Embryophyta</taxon>
        <taxon>Tracheophyta</taxon>
        <taxon>Spermatophyta</taxon>
        <taxon>Magnoliopsida</taxon>
        <taxon>eudicotyledons</taxon>
        <taxon>Gunneridae</taxon>
        <taxon>Pentapetalae</taxon>
        <taxon>asterids</taxon>
        <taxon>campanulids</taxon>
        <taxon>Asterales</taxon>
        <taxon>Asteraceae</taxon>
        <taxon>Cichorioideae</taxon>
        <taxon>Cichorieae</taxon>
        <taxon>Lactucinae</taxon>
        <taxon>Lactuca</taxon>
    </lineage>
</organism>
<dbReference type="EMBL" id="OX465081">
    <property type="protein sequence ID" value="CAI9283614.1"/>
    <property type="molecule type" value="Genomic_DNA"/>
</dbReference>
<feature type="region of interest" description="Disordered" evidence="1">
    <location>
        <begin position="160"/>
        <end position="191"/>
    </location>
</feature>
<proteinExistence type="predicted"/>
<dbReference type="PANTHER" id="PTHR46309">
    <property type="entry name" value="PHD FINGER PROTEIN 12"/>
    <property type="match status" value="1"/>
</dbReference>
<reference evidence="3" key="1">
    <citation type="submission" date="2023-04" db="EMBL/GenBank/DDBJ databases">
        <authorList>
            <person name="Vijverberg K."/>
            <person name="Xiong W."/>
            <person name="Schranz E."/>
        </authorList>
    </citation>
    <scope>NUCLEOTIDE SEQUENCE</scope>
</reference>
<sequence>MLILQVYSHLQKLLGVNHEVGSRFSCSLIHRLDLPPDASSMELSRRVECNSKLAVALSVNDEFFVPVLDRRSGINLIHNVNSGFFTSILERGDEMICVASIRINGTQLPEMPFIGTHHIYRCQMMCRRLLSTIKSKPLIPEKGSSLHKIRMELELESNILKPDRSESSSPDVKESMQIIAPSDSGSQDASDATLSISYVKVDIPFPVPERKPNVISDSDV</sequence>
<dbReference type="AlphaFoldDB" id="A0AA36E502"/>
<evidence type="ECO:0000313" key="4">
    <source>
        <dbReference type="Proteomes" id="UP001177003"/>
    </source>
</evidence>